<accession>A0ACB6QPF6</accession>
<feature type="non-terminal residue" evidence="1">
    <location>
        <position position="1"/>
    </location>
</feature>
<comment type="caution">
    <text evidence="1">The sequence shown here is derived from an EMBL/GenBank/DDBJ whole genome shotgun (WGS) entry which is preliminary data.</text>
</comment>
<dbReference type="Proteomes" id="UP000799755">
    <property type="component" value="Unassembled WGS sequence"/>
</dbReference>
<feature type="non-terminal residue" evidence="1">
    <location>
        <position position="193"/>
    </location>
</feature>
<name>A0ACB6QPF6_9PLEO</name>
<dbReference type="EMBL" id="MU003517">
    <property type="protein sequence ID" value="KAF2468036.1"/>
    <property type="molecule type" value="Genomic_DNA"/>
</dbReference>
<sequence length="193" mass="21643">CEVCKEILETSSFPTRKTTTRCQHGPHTCKDCMQKWISECVENKGWAKCVCPECGEGMGWEDVRSFSSVEGFKRYATLALRDTLSKIEGFHWCMNPNGCPSGQIQPPDNAVFTCVSCAHVYCVNHPTTPYHAGETCSQFEARISVSSSTSQSPTLLRRTEEKVGERTVREIGKRCPNSICGYWIEKVEGCDHM</sequence>
<proteinExistence type="predicted"/>
<organism evidence="1 2">
    <name type="scientific">Lindgomyces ingoldianus</name>
    <dbReference type="NCBI Taxonomy" id="673940"/>
    <lineage>
        <taxon>Eukaryota</taxon>
        <taxon>Fungi</taxon>
        <taxon>Dikarya</taxon>
        <taxon>Ascomycota</taxon>
        <taxon>Pezizomycotina</taxon>
        <taxon>Dothideomycetes</taxon>
        <taxon>Pleosporomycetidae</taxon>
        <taxon>Pleosporales</taxon>
        <taxon>Lindgomycetaceae</taxon>
        <taxon>Lindgomyces</taxon>
    </lineage>
</organism>
<evidence type="ECO:0000313" key="1">
    <source>
        <dbReference type="EMBL" id="KAF2468036.1"/>
    </source>
</evidence>
<keyword evidence="2" id="KW-1185">Reference proteome</keyword>
<gene>
    <name evidence="1" type="ORF">BDR25DRAFT_193969</name>
</gene>
<evidence type="ECO:0000313" key="2">
    <source>
        <dbReference type="Proteomes" id="UP000799755"/>
    </source>
</evidence>
<reference evidence="1" key="1">
    <citation type="journal article" date="2020" name="Stud. Mycol.">
        <title>101 Dothideomycetes genomes: a test case for predicting lifestyles and emergence of pathogens.</title>
        <authorList>
            <person name="Haridas S."/>
            <person name="Albert R."/>
            <person name="Binder M."/>
            <person name="Bloem J."/>
            <person name="Labutti K."/>
            <person name="Salamov A."/>
            <person name="Andreopoulos B."/>
            <person name="Baker S."/>
            <person name="Barry K."/>
            <person name="Bills G."/>
            <person name="Bluhm B."/>
            <person name="Cannon C."/>
            <person name="Castanera R."/>
            <person name="Culley D."/>
            <person name="Daum C."/>
            <person name="Ezra D."/>
            <person name="Gonzalez J."/>
            <person name="Henrissat B."/>
            <person name="Kuo A."/>
            <person name="Liang C."/>
            <person name="Lipzen A."/>
            <person name="Lutzoni F."/>
            <person name="Magnuson J."/>
            <person name="Mondo S."/>
            <person name="Nolan M."/>
            <person name="Ohm R."/>
            <person name="Pangilinan J."/>
            <person name="Park H.-J."/>
            <person name="Ramirez L."/>
            <person name="Alfaro M."/>
            <person name="Sun H."/>
            <person name="Tritt A."/>
            <person name="Yoshinaga Y."/>
            <person name="Zwiers L.-H."/>
            <person name="Turgeon B."/>
            <person name="Goodwin S."/>
            <person name="Spatafora J."/>
            <person name="Crous P."/>
            <person name="Grigoriev I."/>
        </authorList>
    </citation>
    <scope>NUCLEOTIDE SEQUENCE</scope>
    <source>
        <strain evidence="1">ATCC 200398</strain>
    </source>
</reference>
<protein>
    <submittedName>
        <fullName evidence="1">Uncharacterized protein</fullName>
    </submittedName>
</protein>